<organism evidence="2 3">
    <name type="scientific">Weissella ceti</name>
    <dbReference type="NCBI Taxonomy" id="759620"/>
    <lineage>
        <taxon>Bacteria</taxon>
        <taxon>Bacillati</taxon>
        <taxon>Bacillota</taxon>
        <taxon>Bacilli</taxon>
        <taxon>Lactobacillales</taxon>
        <taxon>Lactobacillaceae</taxon>
        <taxon>Weissella</taxon>
    </lineage>
</organism>
<sequence>MSLGQPIAFNDLKNTFNASPEKLDVLKNALKSHSFILKEQELKNLSELIRELVSHGFNDSETSFYFGIKPPAPINDEFDMFFNNEKKILNFDFKDNTIGIKPEEEIKISVLEKFQRQERLLCTMQKGRYLCHVAMYVSEYGIKYWKYSKTEKNLEEISINEVCKIFQSLGTTALNNEILNINPSDFIISPVTNTDKFLNHEYWLTEDQNNVVKKVMNANLISNAFSIEGAGGSGKTMVAFDIILKLPRARKLYSFTGRKRQGHFDLEKKIPNLTIVGAKEFAQLSLEDFDVILIDEAQRSFDNVRPQLDKAIRLASNNEVQKTVVFYDVKQSLSKKDFGGGVKSLLAGRANELSLTDNVRSNENINAFVNKFLDLSYSYKKGVTHQTIANDVMFRYFTNKNDANQWLSTCSENGYSVLEQVPEWQKEKERSTSLVTTDVIGEDVSKVAIMIDERYEYKWIEPEPGTRGSGKYKLHHINEVQNHYHPIEGLYVNLSRAKEKIAIAVVNNPDVVEVFANCIFGNRDS</sequence>
<gene>
    <name evidence="2" type="ORF">OIT44_00030</name>
</gene>
<dbReference type="RefSeq" id="WP_213408772.1">
    <property type="nucleotide sequence ID" value="NZ_CP074441.1"/>
</dbReference>
<dbReference type="Gene3D" id="3.40.50.300">
    <property type="entry name" value="P-loop containing nucleotide triphosphate hydrolases"/>
    <property type="match status" value="1"/>
</dbReference>
<comment type="caution">
    <text evidence="2">The sequence shown here is derived from an EMBL/GenBank/DDBJ whole genome shotgun (WGS) entry which is preliminary data.</text>
</comment>
<name>A0ABT3E3G0_9LACO</name>
<dbReference type="InterPro" id="IPR018647">
    <property type="entry name" value="SLFN_3-like_DNA/RNA_helicase"/>
</dbReference>
<evidence type="ECO:0000313" key="3">
    <source>
        <dbReference type="Proteomes" id="UP001526225"/>
    </source>
</evidence>
<evidence type="ECO:0000313" key="2">
    <source>
        <dbReference type="EMBL" id="MCW0952483.1"/>
    </source>
</evidence>
<dbReference type="Proteomes" id="UP001526225">
    <property type="component" value="Unassembled WGS sequence"/>
</dbReference>
<dbReference type="InterPro" id="IPR027417">
    <property type="entry name" value="P-loop_NTPase"/>
</dbReference>
<keyword evidence="3" id="KW-1185">Reference proteome</keyword>
<dbReference type="EMBL" id="JAOZFE010000001">
    <property type="protein sequence ID" value="MCW0952483.1"/>
    <property type="molecule type" value="Genomic_DNA"/>
</dbReference>
<evidence type="ECO:0000259" key="1">
    <source>
        <dbReference type="Pfam" id="PF09848"/>
    </source>
</evidence>
<proteinExistence type="predicted"/>
<dbReference type="SUPFAM" id="SSF52540">
    <property type="entry name" value="P-loop containing nucleoside triphosphate hydrolases"/>
    <property type="match status" value="1"/>
</dbReference>
<protein>
    <submittedName>
        <fullName evidence="2">DUF2075 domain-containing protein</fullName>
    </submittedName>
</protein>
<reference evidence="2 3" key="1">
    <citation type="submission" date="2022-10" db="EMBL/GenBank/DDBJ databases">
        <title>Weissella fermenti sp. nov., isolated from fermented cabbage.</title>
        <authorList>
            <person name="Lee J.K."/>
            <person name="Baek J.H."/>
            <person name="Choi D.G."/>
            <person name="Kim J.M."/>
            <person name="Jeon C.O."/>
        </authorList>
    </citation>
    <scope>NUCLEOTIDE SEQUENCE [LARGE SCALE GENOMIC DNA]</scope>
    <source>
        <strain evidence="2 3">KACC 18534</strain>
    </source>
</reference>
<accession>A0ABT3E3G0</accession>
<feature type="domain" description="Schlafen group 3-like DNA/RNA helicase" evidence="1">
    <location>
        <begin position="224"/>
        <end position="465"/>
    </location>
</feature>
<dbReference type="Pfam" id="PF09848">
    <property type="entry name" value="SLFN-g3_helicase"/>
    <property type="match status" value="1"/>
</dbReference>